<reference evidence="2" key="1">
    <citation type="submission" date="2022-11" db="UniProtKB">
        <authorList>
            <consortium name="WormBaseParasite"/>
        </authorList>
    </citation>
    <scope>IDENTIFICATION</scope>
</reference>
<organism evidence="1 2">
    <name type="scientific">Panagrolaimus sp. JU765</name>
    <dbReference type="NCBI Taxonomy" id="591449"/>
    <lineage>
        <taxon>Eukaryota</taxon>
        <taxon>Metazoa</taxon>
        <taxon>Ecdysozoa</taxon>
        <taxon>Nematoda</taxon>
        <taxon>Chromadorea</taxon>
        <taxon>Rhabditida</taxon>
        <taxon>Tylenchina</taxon>
        <taxon>Panagrolaimomorpha</taxon>
        <taxon>Panagrolaimoidea</taxon>
        <taxon>Panagrolaimidae</taxon>
        <taxon>Panagrolaimus</taxon>
    </lineage>
</organism>
<proteinExistence type="predicted"/>
<name>A0AC34R9X7_9BILA</name>
<dbReference type="WBParaSite" id="JU765_v2.g4923.t1">
    <property type="protein sequence ID" value="JU765_v2.g4923.t1"/>
    <property type="gene ID" value="JU765_v2.g4923"/>
</dbReference>
<evidence type="ECO:0000313" key="1">
    <source>
        <dbReference type="Proteomes" id="UP000887576"/>
    </source>
</evidence>
<protein>
    <submittedName>
        <fullName evidence="2">Protein FAM91A1</fullName>
    </submittedName>
</protein>
<dbReference type="Proteomes" id="UP000887576">
    <property type="component" value="Unplaced"/>
</dbReference>
<sequence length="847" mass="95777">MAKTSTDEVEASIQKNISWAKLPEGQRLALGNSSREYDKRILDFSIRNQFRYKGNLVRQVKRNEEEYYDQLLEYSRNKLMLFPYHLSDVIVKGLRMTPFMYYMNMMVDIMEAEKSYDSLPNFTAADVVRLLGIGRNQYIDLMNQSRSSRRLFRRVKNIRELLPIRPVDFSIEPWYLLCDGCIVESDVKMLAPVEKEIIDKLLDSGPMVCGLIDRNVVRSLYNKGLVYLDVPITNLDYVYVPTLDGFVMNRVQGDFLETLLYKIFVTLDGQTTPKDIAEVLDTGDDLVRNAISVFCRLGFAKKRQTGVETMPLHNSWYENMEATSLNNMTSSIGSNSISSNLADLSATMSAEFDDDDELVSTLDSVLSGGSADVKDPLSSSSSTLPTPNLSDASQKRLAFLFDSSLTAFLMMGNLSASLKNHAVTLFEVGKLGDEAIDNFIEELQNVKFFAEGEAQKYSEHAMTLLHTIQALRISNEIDLIRGESLLNLDKSARQRVITKCYRSIIGMAPIHPDACSLPCMSSVVFFGTPCVEMASPWFRLWLYQLVGDGIPSIYFPMGVRVRTLPKILWESPKLLLTSGSHEPLILPTANALLTLNESLLNAAILVQGYSEVVEDSEIVNVPFPFKPDEEDEASFVHHPVVQKLSKELNLDVLFGYIVLIKYRGRKFRPEHYKNIKMDNNIDSDEDDDAKLNQKVPDEIDRPDSRKSTKTPDSLFAVPTTASWTNSVTKDPRKASNNKVMLDDKETFDDYKLLDVVFGIPLFNETLNKVICNKIIVNDLFSSENLDNAKFAVHHLIESSQKFVAKYRSFNMPSFIESDINVLPLPTDPVIYDVAKKEVQLVSNAFKC</sequence>
<accession>A0AC34R9X7</accession>
<evidence type="ECO:0000313" key="2">
    <source>
        <dbReference type="WBParaSite" id="JU765_v2.g4923.t1"/>
    </source>
</evidence>